<accession>A0A8T3AP00</accession>
<dbReference type="Proteomes" id="UP000829196">
    <property type="component" value="Unassembled WGS sequence"/>
</dbReference>
<gene>
    <name evidence="1" type="ORF">KFK09_020978</name>
</gene>
<proteinExistence type="predicted"/>
<evidence type="ECO:0000313" key="1">
    <source>
        <dbReference type="EMBL" id="KAI0497744.1"/>
    </source>
</evidence>
<protein>
    <submittedName>
        <fullName evidence="1">Uncharacterized protein</fullName>
    </submittedName>
</protein>
<organism evidence="1 2">
    <name type="scientific">Dendrobium nobile</name>
    <name type="common">Orchid</name>
    <dbReference type="NCBI Taxonomy" id="94219"/>
    <lineage>
        <taxon>Eukaryota</taxon>
        <taxon>Viridiplantae</taxon>
        <taxon>Streptophyta</taxon>
        <taxon>Embryophyta</taxon>
        <taxon>Tracheophyta</taxon>
        <taxon>Spermatophyta</taxon>
        <taxon>Magnoliopsida</taxon>
        <taxon>Liliopsida</taxon>
        <taxon>Asparagales</taxon>
        <taxon>Orchidaceae</taxon>
        <taxon>Epidendroideae</taxon>
        <taxon>Malaxideae</taxon>
        <taxon>Dendrobiinae</taxon>
        <taxon>Dendrobium</taxon>
    </lineage>
</organism>
<name>A0A8T3AP00_DENNO</name>
<reference evidence="1" key="1">
    <citation type="journal article" date="2022" name="Front. Genet.">
        <title>Chromosome-Scale Assembly of the Dendrobium nobile Genome Provides Insights Into the Molecular Mechanism of the Biosynthesis of the Medicinal Active Ingredient of Dendrobium.</title>
        <authorList>
            <person name="Xu Q."/>
            <person name="Niu S.-C."/>
            <person name="Li K.-L."/>
            <person name="Zheng P.-J."/>
            <person name="Zhang X.-J."/>
            <person name="Jia Y."/>
            <person name="Liu Y."/>
            <person name="Niu Y.-X."/>
            <person name="Yu L.-H."/>
            <person name="Chen D.-F."/>
            <person name="Zhang G.-Q."/>
        </authorList>
    </citation>
    <scope>NUCLEOTIDE SEQUENCE</scope>
    <source>
        <tissue evidence="1">Leaf</tissue>
    </source>
</reference>
<keyword evidence="2" id="KW-1185">Reference proteome</keyword>
<dbReference type="AlphaFoldDB" id="A0A8T3AP00"/>
<sequence length="100" mass="11555">MELPAIWPYLGLLDPTSYTHSGFRLELWELRSPMLILLKLVDLESSFVVLDFGAYEHLIVARDSASHWNLDSPVILENFVDYDHLNLLSQICLRASYSPY</sequence>
<dbReference type="EMBL" id="JAGYWB010000015">
    <property type="protein sequence ID" value="KAI0497744.1"/>
    <property type="molecule type" value="Genomic_DNA"/>
</dbReference>
<comment type="caution">
    <text evidence="1">The sequence shown here is derived from an EMBL/GenBank/DDBJ whole genome shotgun (WGS) entry which is preliminary data.</text>
</comment>
<evidence type="ECO:0000313" key="2">
    <source>
        <dbReference type="Proteomes" id="UP000829196"/>
    </source>
</evidence>